<dbReference type="Proteomes" id="UP000023758">
    <property type="component" value="Unassembled WGS sequence"/>
</dbReference>
<sequence>MYSELDSIFSIRSSILLCCLGPKTDTSGADFNCHSISLPPPFFTLPPAPFTDASHVMIIYTPCATLTPTWTKGRKNSPCLEAFSLLAVFATSLVFHSFLDQPMSYSTIFPYQVQKYYHYRPTYRRSDLFEEEEIKENCSQKGNTAQIIKKSCWRAILYRLKPQLSWS</sequence>
<evidence type="ECO:0000313" key="1">
    <source>
        <dbReference type="EMBL" id="EZF48043.1"/>
    </source>
</evidence>
<protein>
    <submittedName>
        <fullName evidence="1">Uncharacterized protein</fullName>
    </submittedName>
</protein>
<dbReference type="HOGENOM" id="CLU_1595736_0_0_1"/>
<name>A0A022VQL5_TRIRU</name>
<organism evidence="1">
    <name type="scientific">Trichophyton rubrum CBS 288.86</name>
    <dbReference type="NCBI Taxonomy" id="1215330"/>
    <lineage>
        <taxon>Eukaryota</taxon>
        <taxon>Fungi</taxon>
        <taxon>Dikarya</taxon>
        <taxon>Ascomycota</taxon>
        <taxon>Pezizomycotina</taxon>
        <taxon>Eurotiomycetes</taxon>
        <taxon>Eurotiomycetidae</taxon>
        <taxon>Onygenales</taxon>
        <taxon>Arthrodermataceae</taxon>
        <taxon>Trichophyton</taxon>
    </lineage>
</organism>
<accession>A0A022VQL5</accession>
<dbReference type="EMBL" id="KK207935">
    <property type="protein sequence ID" value="EZF48043.1"/>
    <property type="molecule type" value="Genomic_DNA"/>
</dbReference>
<reference evidence="1" key="1">
    <citation type="submission" date="2014-02" db="EMBL/GenBank/DDBJ databases">
        <title>The Genome Sequence of Trichophyton rubrum (morphotype fischeri) CBS 288.86.</title>
        <authorList>
            <consortium name="The Broad Institute Genomics Platform"/>
            <person name="Cuomo C.A."/>
            <person name="White T.C."/>
            <person name="Graser Y."/>
            <person name="Martinez-Rossi N."/>
            <person name="Heitman J."/>
            <person name="Young S.K."/>
            <person name="Zeng Q."/>
            <person name="Gargeya S."/>
            <person name="Abouelleil A."/>
            <person name="Alvarado L."/>
            <person name="Chapman S.B."/>
            <person name="Gainer-Dewar J."/>
            <person name="Goldberg J."/>
            <person name="Griggs A."/>
            <person name="Gujja S."/>
            <person name="Hansen M."/>
            <person name="Howarth C."/>
            <person name="Imamovic A."/>
            <person name="Larimer J."/>
            <person name="Martinez D."/>
            <person name="Murphy C."/>
            <person name="Pearson M.D."/>
            <person name="Persinoti G."/>
            <person name="Poon T."/>
            <person name="Priest M."/>
            <person name="Roberts A.D."/>
            <person name="Saif S."/>
            <person name="Shea T.D."/>
            <person name="Sykes S.N."/>
            <person name="Wortman J."/>
            <person name="Nusbaum C."/>
            <person name="Birren B."/>
        </authorList>
    </citation>
    <scope>NUCLEOTIDE SEQUENCE [LARGE SCALE GENOMIC DNA]</scope>
    <source>
        <strain evidence="1">CBS 288.86</strain>
    </source>
</reference>
<dbReference type="AlphaFoldDB" id="A0A022VQL5"/>
<gene>
    <name evidence="1" type="ORF">H103_08153</name>
</gene>
<proteinExistence type="predicted"/>